<dbReference type="STRING" id="1235802.C823_00402"/>
<dbReference type="Proteomes" id="UP000012589">
    <property type="component" value="Unassembled WGS sequence"/>
</dbReference>
<accession>N2BAB4</accession>
<dbReference type="AlphaFoldDB" id="N2BAB4"/>
<protein>
    <recommendedName>
        <fullName evidence="2">Recombinase domain-containing protein</fullName>
    </recommendedName>
</protein>
<dbReference type="PATRIC" id="fig|1235802.3.peg.425"/>
<dbReference type="EMBL" id="AQFT01000012">
    <property type="protein sequence ID" value="EMZ37336.1"/>
    <property type="molecule type" value="Genomic_DNA"/>
</dbReference>
<dbReference type="OrthoDB" id="9769353at2"/>
<dbReference type="HOGENOM" id="CLU_958917_0_0_9"/>
<dbReference type="GO" id="GO:0003677">
    <property type="term" value="F:DNA binding"/>
    <property type="evidence" value="ECO:0007669"/>
    <property type="project" value="InterPro"/>
</dbReference>
<dbReference type="GO" id="GO:0000150">
    <property type="term" value="F:DNA strand exchange activity"/>
    <property type="evidence" value="ECO:0007669"/>
    <property type="project" value="InterPro"/>
</dbReference>
<dbReference type="Gene3D" id="3.90.1750.20">
    <property type="entry name" value="Putative Large Serine Recombinase, Chain B, Domain 2"/>
    <property type="match status" value="1"/>
</dbReference>
<name>N2BAB4_9FIRM</name>
<proteinExistence type="predicted"/>
<gene>
    <name evidence="3" type="ORF">C823_00402</name>
</gene>
<dbReference type="Pfam" id="PF13408">
    <property type="entry name" value="Zn_ribbon_recom"/>
    <property type="match status" value="1"/>
</dbReference>
<comment type="caution">
    <text evidence="3">The sequence shown here is derived from an EMBL/GenBank/DDBJ whole genome shotgun (WGS) entry which is preliminary data.</text>
</comment>
<keyword evidence="1" id="KW-0175">Coiled coil</keyword>
<reference evidence="3 4" key="1">
    <citation type="journal article" date="2014" name="Genome Announc.">
        <title>Draft genome sequences of the altered schaedler flora, a defined bacterial community from gnotobiotic mice.</title>
        <authorList>
            <person name="Wannemuehler M.J."/>
            <person name="Overstreet A.M."/>
            <person name="Ward D.V."/>
            <person name="Phillips G.J."/>
        </authorList>
    </citation>
    <scope>NUCLEOTIDE SEQUENCE [LARGE SCALE GENOMIC DNA]</scope>
    <source>
        <strain evidence="3 4">ASF492</strain>
    </source>
</reference>
<dbReference type="PROSITE" id="PS51737">
    <property type="entry name" value="RECOMBINASE_DNA_BIND"/>
    <property type="match status" value="1"/>
</dbReference>
<dbReference type="InterPro" id="IPR038109">
    <property type="entry name" value="DNA_bind_recomb_sf"/>
</dbReference>
<dbReference type="InterPro" id="IPR025827">
    <property type="entry name" value="Zn_ribbon_recom_dom"/>
</dbReference>
<dbReference type="eggNOG" id="COG1961">
    <property type="taxonomic scope" value="Bacteria"/>
</dbReference>
<organism evidence="3 4">
    <name type="scientific">Eubacterium plexicaudatum ASF492</name>
    <dbReference type="NCBI Taxonomy" id="1235802"/>
    <lineage>
        <taxon>Bacteria</taxon>
        <taxon>Bacillati</taxon>
        <taxon>Bacillota</taxon>
        <taxon>Clostridia</taxon>
        <taxon>Eubacteriales</taxon>
        <taxon>Eubacteriaceae</taxon>
        <taxon>Eubacterium</taxon>
    </lineage>
</organism>
<sequence length="290" mass="33970">MEGTENHGRRKSRLEVVERKAEAVRLMFQLYASGKGYKAIVGRINREVYRTKLDNAFSVAQIKSILTNPVYIGKVRYDVRRDWNEKRRNNINPNPIVADGKHEAIISEELWEQVQFMISQKNGKPARIYDGEYPLTGILKCPQCGAGMVISRTTNRNKDGSKQKLTYYACGNWKNKGTTVCHSNMVRVEKANTFVYNQLDKLLSDEKFFKEVVGRVNREHRILKENAIKEREVQEKSLEKIKVRQQRNHELYEDSEISREEFLTRREELNRQLCELREKQTETSMVIPLN</sequence>
<dbReference type="InterPro" id="IPR011109">
    <property type="entry name" value="DNA_bind_recombinase_dom"/>
</dbReference>
<evidence type="ECO:0000259" key="2">
    <source>
        <dbReference type="PROSITE" id="PS51737"/>
    </source>
</evidence>
<evidence type="ECO:0000313" key="3">
    <source>
        <dbReference type="EMBL" id="EMZ37336.1"/>
    </source>
</evidence>
<dbReference type="InterPro" id="IPR050639">
    <property type="entry name" value="SSR_resolvase"/>
</dbReference>
<keyword evidence="4" id="KW-1185">Reference proteome</keyword>
<dbReference type="PANTHER" id="PTHR30461">
    <property type="entry name" value="DNA-INVERTASE FROM LAMBDOID PROPHAGE"/>
    <property type="match status" value="1"/>
</dbReference>
<feature type="coiled-coil region" evidence="1">
    <location>
        <begin position="224"/>
        <end position="272"/>
    </location>
</feature>
<dbReference type="Pfam" id="PF07508">
    <property type="entry name" value="Recombinase"/>
    <property type="match status" value="1"/>
</dbReference>
<evidence type="ECO:0000313" key="4">
    <source>
        <dbReference type="Proteomes" id="UP000012589"/>
    </source>
</evidence>
<feature type="domain" description="Recombinase" evidence="2">
    <location>
        <begin position="1"/>
        <end position="125"/>
    </location>
</feature>
<evidence type="ECO:0000256" key="1">
    <source>
        <dbReference type="SAM" id="Coils"/>
    </source>
</evidence>
<dbReference type="PANTHER" id="PTHR30461:SF23">
    <property type="entry name" value="DNA RECOMBINASE-RELATED"/>
    <property type="match status" value="1"/>
</dbReference>